<gene>
    <name evidence="1" type="ORF">D1614_23550</name>
</gene>
<reference evidence="1 2" key="1">
    <citation type="submission" date="2018-08" db="EMBL/GenBank/DDBJ databases">
        <title>Pallidiluteibacterium maritimus gen. nov., sp. nov., isolated from coastal sediment.</title>
        <authorList>
            <person name="Zhou L.Y."/>
        </authorList>
    </citation>
    <scope>NUCLEOTIDE SEQUENCE [LARGE SCALE GENOMIC DNA]</scope>
    <source>
        <strain evidence="1 2">XSD2</strain>
    </source>
</reference>
<dbReference type="AlphaFoldDB" id="A0A399SMP3"/>
<dbReference type="EMBL" id="QWGR01000039">
    <property type="protein sequence ID" value="RIJ45276.1"/>
    <property type="molecule type" value="Genomic_DNA"/>
</dbReference>
<proteinExistence type="predicted"/>
<organism evidence="1 2">
    <name type="scientific">Maribellus luteus</name>
    <dbReference type="NCBI Taxonomy" id="2305463"/>
    <lineage>
        <taxon>Bacteria</taxon>
        <taxon>Pseudomonadati</taxon>
        <taxon>Bacteroidota</taxon>
        <taxon>Bacteroidia</taxon>
        <taxon>Marinilabiliales</taxon>
        <taxon>Prolixibacteraceae</taxon>
        <taxon>Maribellus</taxon>
    </lineage>
</organism>
<name>A0A399SMP3_9BACT</name>
<dbReference type="RefSeq" id="WP_119440449.1">
    <property type="nucleotide sequence ID" value="NZ_QWGR01000039.1"/>
</dbReference>
<evidence type="ECO:0000313" key="1">
    <source>
        <dbReference type="EMBL" id="RIJ45276.1"/>
    </source>
</evidence>
<keyword evidence="2" id="KW-1185">Reference proteome</keyword>
<comment type="caution">
    <text evidence="1">The sequence shown here is derived from an EMBL/GenBank/DDBJ whole genome shotgun (WGS) entry which is preliminary data.</text>
</comment>
<dbReference type="Proteomes" id="UP000265926">
    <property type="component" value="Unassembled WGS sequence"/>
</dbReference>
<evidence type="ECO:0000313" key="2">
    <source>
        <dbReference type="Proteomes" id="UP000265926"/>
    </source>
</evidence>
<protein>
    <recommendedName>
        <fullName evidence="3">HD domain-containing protein</fullName>
    </recommendedName>
</protein>
<evidence type="ECO:0008006" key="3">
    <source>
        <dbReference type="Google" id="ProtNLM"/>
    </source>
</evidence>
<dbReference type="OrthoDB" id="1338885at2"/>
<sequence length="343" mass="41124">MKSIKDYISELSQTEWDYYSEIEYRELENPFTSRLSHKQFVIDYFKRSGKNKVLEFLDYIPERKLDNNRVKHTNSIFFLGILLYNKTNLYNEFFENLNTAEYRRFPFLWFLACLFHDFGFTVENDETAINGINNISDLKQKYSINNCLLQTNPKEVNQILFKEIENYFNYRISESKVIDHGIFAGLYFFDCLIKIRKKKIQQNDSSLFWGKELEEQYAQIATAIATHNIWLPKNDQHDIYKKYQLQKLIDNFKPIIFNDFPLLYVLGIVDTIDPMKTYMRQGFKPNEILENLELEFYENIIKIKNGSKSNLDFQKMTDNIKGLNDWLNIGIEYNKNELKLELR</sequence>
<accession>A0A399SMP3</accession>